<evidence type="ECO:0000313" key="2">
    <source>
        <dbReference type="EMBL" id="SCL74719.1"/>
    </source>
</evidence>
<reference evidence="2 3" key="1">
    <citation type="submission" date="2016-08" db="EMBL/GenBank/DDBJ databases">
        <authorList>
            <person name="Seilhamer J.J."/>
        </authorList>
    </citation>
    <scope>NUCLEOTIDE SEQUENCE [LARGE SCALE GENOMIC DNA]</scope>
    <source>
        <strain evidence="2">L21-II-0</strain>
    </source>
</reference>
<feature type="compositionally biased region" description="Basic and acidic residues" evidence="1">
    <location>
        <begin position="85"/>
        <end position="104"/>
    </location>
</feature>
<gene>
    <name evidence="2" type="ORF">L21_0602</name>
</gene>
<feature type="compositionally biased region" description="Basic and acidic residues" evidence="1">
    <location>
        <begin position="10"/>
        <end position="29"/>
    </location>
</feature>
<feature type="compositionally biased region" description="Basic and acidic residues" evidence="1">
    <location>
        <begin position="52"/>
        <end position="76"/>
    </location>
</feature>
<feature type="region of interest" description="Disordered" evidence="1">
    <location>
        <begin position="1"/>
        <end position="104"/>
    </location>
</feature>
<accession>A0A1M4MIG9</accession>
<dbReference type="Proteomes" id="UP000184671">
    <property type="component" value="Unassembled WGS sequence"/>
</dbReference>
<feature type="compositionally biased region" description="Acidic residues" evidence="1">
    <location>
        <begin position="30"/>
        <end position="40"/>
    </location>
</feature>
<proteinExistence type="predicted"/>
<dbReference type="AlphaFoldDB" id="A0A1M4MIG9"/>
<evidence type="ECO:0000313" key="3">
    <source>
        <dbReference type="Proteomes" id="UP000184671"/>
    </source>
</evidence>
<organism evidence="2 3">
    <name type="scientific">Methanoculleus chikugoensis</name>
    <dbReference type="NCBI Taxonomy" id="118126"/>
    <lineage>
        <taxon>Archaea</taxon>
        <taxon>Methanobacteriati</taxon>
        <taxon>Methanobacteriota</taxon>
        <taxon>Stenosarchaea group</taxon>
        <taxon>Methanomicrobia</taxon>
        <taxon>Methanomicrobiales</taxon>
        <taxon>Methanomicrobiaceae</taxon>
        <taxon>Methanoculleus</taxon>
    </lineage>
</organism>
<protein>
    <submittedName>
        <fullName evidence="2">Uncharacterized protein</fullName>
    </submittedName>
</protein>
<evidence type="ECO:0000256" key="1">
    <source>
        <dbReference type="SAM" id="MobiDB-lite"/>
    </source>
</evidence>
<dbReference type="EMBL" id="FMID01000017">
    <property type="protein sequence ID" value="SCL74719.1"/>
    <property type="molecule type" value="Genomic_DNA"/>
</dbReference>
<sequence>MIEDAVAEVGRIRESAIRDAGRDGIRLDGEREDAQEEEERDAAGGAEPADEGDIRGEGEGDHEDHGDGGRDRRVVEPNHQVGGEEEGKGGEEERRPGDAHGRWG</sequence>
<name>A0A1M4MIG9_9EURY</name>